<accession>A0A8S4GFS0</accession>
<keyword evidence="9" id="KW-0739">Sodium transport</keyword>
<keyword evidence="4 13" id="KW-0812">Transmembrane</keyword>
<dbReference type="EMBL" id="CAJHNJ030000695">
    <property type="protein sequence ID" value="CAG9138624.1"/>
    <property type="molecule type" value="Genomic_DNA"/>
</dbReference>
<evidence type="ECO:0000256" key="2">
    <source>
        <dbReference type="ARBA" id="ARBA00008586"/>
    </source>
</evidence>
<dbReference type="SUPFAM" id="SSF103473">
    <property type="entry name" value="MFS general substrate transporter"/>
    <property type="match status" value="1"/>
</dbReference>
<evidence type="ECO:0000256" key="5">
    <source>
        <dbReference type="ARBA" id="ARBA00022847"/>
    </source>
</evidence>
<reference evidence="15" key="1">
    <citation type="submission" date="2020-11" db="EMBL/GenBank/DDBJ databases">
        <authorList>
            <person name="Whiteford S."/>
        </authorList>
    </citation>
    <scope>NUCLEOTIDE SEQUENCE</scope>
</reference>
<feature type="transmembrane region" description="Helical" evidence="13">
    <location>
        <begin position="326"/>
        <end position="345"/>
    </location>
</feature>
<dbReference type="InterPro" id="IPR011701">
    <property type="entry name" value="MFS"/>
</dbReference>
<feature type="transmembrane region" description="Helical" evidence="13">
    <location>
        <begin position="386"/>
        <end position="409"/>
    </location>
</feature>
<feature type="transmembrane region" description="Helical" evidence="13">
    <location>
        <begin position="26"/>
        <end position="48"/>
    </location>
</feature>
<comment type="caution">
    <text evidence="15">The sequence shown here is derived from an EMBL/GenBank/DDBJ whole genome shotgun (WGS) entry which is preliminary data.</text>
</comment>
<comment type="similarity">
    <text evidence="2">Belongs to the major facilitator superfamily. Sodium/anion cotransporter family.</text>
</comment>
<evidence type="ECO:0000256" key="3">
    <source>
        <dbReference type="ARBA" id="ARBA00022448"/>
    </source>
</evidence>
<dbReference type="PANTHER" id="PTHR11662:SF280">
    <property type="entry name" value="FI21844P1-RELATED"/>
    <property type="match status" value="1"/>
</dbReference>
<feature type="domain" description="Major facilitator superfamily (MFS) profile" evidence="14">
    <location>
        <begin position="28"/>
        <end position="444"/>
    </location>
</feature>
<feature type="transmembrane region" description="Helical" evidence="13">
    <location>
        <begin position="184"/>
        <end position="206"/>
    </location>
</feature>
<keyword evidence="5" id="KW-0769">Symport</keyword>
<dbReference type="FunFam" id="1.20.1250.20:FF:000003">
    <property type="entry name" value="Solute carrier family 17 member 3"/>
    <property type="match status" value="1"/>
</dbReference>
<evidence type="ECO:0000256" key="4">
    <source>
        <dbReference type="ARBA" id="ARBA00022692"/>
    </source>
</evidence>
<comment type="function">
    <text evidence="10">May be an inorganic phosphate cotransporter.</text>
</comment>
<evidence type="ECO:0000313" key="15">
    <source>
        <dbReference type="EMBL" id="CAG9138624.1"/>
    </source>
</evidence>
<evidence type="ECO:0000256" key="8">
    <source>
        <dbReference type="ARBA" id="ARBA00023136"/>
    </source>
</evidence>
<dbReference type="InterPro" id="IPR027378">
    <property type="entry name" value="Nucleotide_channel_N"/>
</dbReference>
<dbReference type="PROSITE" id="PS50850">
    <property type="entry name" value="MFS"/>
    <property type="match status" value="1"/>
</dbReference>
<evidence type="ECO:0000256" key="11">
    <source>
        <dbReference type="ARBA" id="ARBA00068450"/>
    </source>
</evidence>
<evidence type="ECO:0000256" key="7">
    <source>
        <dbReference type="ARBA" id="ARBA00023053"/>
    </source>
</evidence>
<evidence type="ECO:0000313" key="16">
    <source>
        <dbReference type="Proteomes" id="UP000653454"/>
    </source>
</evidence>
<dbReference type="InterPro" id="IPR036259">
    <property type="entry name" value="MFS_trans_sf"/>
</dbReference>
<feature type="region of interest" description="Disordered" evidence="12">
    <location>
        <begin position="447"/>
        <end position="468"/>
    </location>
</feature>
<protein>
    <recommendedName>
        <fullName evidence="11">Putative inorganic phosphate cotransporter</fullName>
    </recommendedName>
</protein>
<dbReference type="PANTHER" id="PTHR11662">
    <property type="entry name" value="SOLUTE CARRIER FAMILY 17"/>
    <property type="match status" value="1"/>
</dbReference>
<dbReference type="Proteomes" id="UP000653454">
    <property type="component" value="Unassembled WGS sequence"/>
</dbReference>
<keyword evidence="9" id="KW-0406">Ion transport</keyword>
<comment type="subcellular location">
    <subcellularLocation>
        <location evidence="1">Membrane</location>
        <topology evidence="1">Multi-pass membrane protein</topology>
    </subcellularLocation>
</comment>
<gene>
    <name evidence="15" type="ORF">PLXY2_LOCUS16872</name>
</gene>
<feature type="transmembrane region" description="Helical" evidence="13">
    <location>
        <begin position="421"/>
        <end position="439"/>
    </location>
</feature>
<dbReference type="InterPro" id="IPR020846">
    <property type="entry name" value="MFS_dom"/>
</dbReference>
<dbReference type="Pfam" id="PF07690">
    <property type="entry name" value="MFS_1"/>
    <property type="match status" value="1"/>
</dbReference>
<feature type="transmembrane region" description="Helical" evidence="13">
    <location>
        <begin position="245"/>
        <end position="266"/>
    </location>
</feature>
<keyword evidence="8 13" id="KW-0472">Membrane</keyword>
<proteinExistence type="inferred from homology"/>
<keyword evidence="7" id="KW-0915">Sodium</keyword>
<dbReference type="Gene3D" id="1.20.120.540">
    <property type="entry name" value="Voltage-gated potassium channels"/>
    <property type="match status" value="1"/>
</dbReference>
<evidence type="ECO:0000256" key="6">
    <source>
        <dbReference type="ARBA" id="ARBA00022989"/>
    </source>
</evidence>
<evidence type="ECO:0000259" key="14">
    <source>
        <dbReference type="PROSITE" id="PS50850"/>
    </source>
</evidence>
<keyword evidence="6 13" id="KW-1133">Transmembrane helix</keyword>
<dbReference type="GO" id="GO:0006814">
    <property type="term" value="P:sodium ion transport"/>
    <property type="evidence" value="ECO:0007669"/>
    <property type="project" value="UniProtKB-KW"/>
</dbReference>
<feature type="transmembrane region" description="Helical" evidence="13">
    <location>
        <begin position="351"/>
        <end position="374"/>
    </location>
</feature>
<organism evidence="15 16">
    <name type="scientific">Plutella xylostella</name>
    <name type="common">Diamondback moth</name>
    <name type="synonym">Plutella maculipennis</name>
    <dbReference type="NCBI Taxonomy" id="51655"/>
    <lineage>
        <taxon>Eukaryota</taxon>
        <taxon>Metazoa</taxon>
        <taxon>Ecdysozoa</taxon>
        <taxon>Arthropoda</taxon>
        <taxon>Hexapoda</taxon>
        <taxon>Insecta</taxon>
        <taxon>Pterygota</taxon>
        <taxon>Neoptera</taxon>
        <taxon>Endopterygota</taxon>
        <taxon>Lepidoptera</taxon>
        <taxon>Glossata</taxon>
        <taxon>Ditrysia</taxon>
        <taxon>Yponomeutoidea</taxon>
        <taxon>Plutellidae</taxon>
        <taxon>Plutella</taxon>
    </lineage>
</organism>
<dbReference type="GO" id="GO:0015293">
    <property type="term" value="F:symporter activity"/>
    <property type="evidence" value="ECO:0007669"/>
    <property type="project" value="UniProtKB-KW"/>
</dbReference>
<sequence>MSAVKSVETDNVGKPTACLGVRHAQAALLFLAMLLAYSMRVNISMAIVAMTDPASEDSFSWSVQKQSVILSSFFWGYVVLQVPAGEVAARWGGKLPVALVVGVNSMVCLVLPLAAYYGGWAAVCACRVVQGLFQGLLFPSTHSLMSKWIPLEEKSRLGTIIYAGAHIGTGLQLMAAGFTASYLGWAAIFYINGSLGAAWTALYLLYGAASPDDSRSISEEERNYIQNSLGQVKGEKKVPTPWRSILTSLPFWALLVVHCGQNWGFWTLMTEMPSYMSQVLGVNIKANGVMSALPYLAMYLMSLPFGFLSDHILARGWLSVSVTRKLFNTVGLWGPALALIGLSYAPAGDVTVAVACLTVTVALNAGHIMGFLLVHLDLAPRHAGSLMGVTNCVSNIVSIVAPLAAGAILQDETDPADWRKVFYLASLVYLLSNGFFLIFGTSERQRWNDPPTMEGNETSTQHASGKVV</sequence>
<dbReference type="InterPro" id="IPR050382">
    <property type="entry name" value="MFS_Na/Anion_cotransporter"/>
</dbReference>
<dbReference type="Gene3D" id="1.20.1250.20">
    <property type="entry name" value="MFS general substrate transporter like domains"/>
    <property type="match status" value="1"/>
</dbReference>
<feature type="compositionally biased region" description="Polar residues" evidence="12">
    <location>
        <begin position="455"/>
        <end position="468"/>
    </location>
</feature>
<dbReference type="FunFam" id="1.20.1250.20:FF:000144">
    <property type="entry name" value="Picot, isoform B"/>
    <property type="match status" value="1"/>
</dbReference>
<evidence type="ECO:0000256" key="1">
    <source>
        <dbReference type="ARBA" id="ARBA00004141"/>
    </source>
</evidence>
<dbReference type="CDD" id="cd17318">
    <property type="entry name" value="MFS_SLC17"/>
    <property type="match status" value="1"/>
</dbReference>
<evidence type="ECO:0000256" key="10">
    <source>
        <dbReference type="ARBA" id="ARBA00054632"/>
    </source>
</evidence>
<dbReference type="AlphaFoldDB" id="A0A8S4GFS0"/>
<evidence type="ECO:0000256" key="13">
    <source>
        <dbReference type="SAM" id="Phobius"/>
    </source>
</evidence>
<keyword evidence="3" id="KW-0813">Transport</keyword>
<evidence type="ECO:0000256" key="12">
    <source>
        <dbReference type="SAM" id="MobiDB-lite"/>
    </source>
</evidence>
<name>A0A8S4GFS0_PLUXY</name>
<dbReference type="GO" id="GO:0016020">
    <property type="term" value="C:membrane"/>
    <property type="evidence" value="ECO:0007669"/>
    <property type="project" value="UniProtKB-SubCell"/>
</dbReference>
<feature type="transmembrane region" description="Helical" evidence="13">
    <location>
        <begin position="95"/>
        <end position="114"/>
    </location>
</feature>
<evidence type="ECO:0000256" key="9">
    <source>
        <dbReference type="ARBA" id="ARBA00023201"/>
    </source>
</evidence>
<keyword evidence="16" id="KW-1185">Reference proteome</keyword>
<dbReference type="GO" id="GO:0006820">
    <property type="term" value="P:monoatomic anion transport"/>
    <property type="evidence" value="ECO:0007669"/>
    <property type="project" value="TreeGrafter"/>
</dbReference>